<evidence type="ECO:0000313" key="4">
    <source>
        <dbReference type="EMBL" id="KZV96583.1"/>
    </source>
</evidence>
<comment type="similarity">
    <text evidence="1">Belongs to the STIG1 family.</text>
</comment>
<evidence type="ECO:0000256" key="3">
    <source>
        <dbReference type="SAM" id="SignalP"/>
    </source>
</evidence>
<dbReference type="EMBL" id="KV425941">
    <property type="protein sequence ID" value="KZV96583.1"/>
    <property type="molecule type" value="Genomic_DNA"/>
</dbReference>
<evidence type="ECO:0000256" key="1">
    <source>
        <dbReference type="ARBA" id="ARBA00006010"/>
    </source>
</evidence>
<dbReference type="PANTHER" id="PTHR33227:SF48">
    <property type="entry name" value="STIGMA-SPECIFIC STIG1-LIKE PROTEIN 4"/>
    <property type="match status" value="1"/>
</dbReference>
<dbReference type="PANTHER" id="PTHR33227">
    <property type="entry name" value="STIGMA-SPECIFIC STIG1-LIKE PROTEIN 3"/>
    <property type="match status" value="1"/>
</dbReference>
<evidence type="ECO:0008006" key="6">
    <source>
        <dbReference type="Google" id="ProtNLM"/>
    </source>
</evidence>
<accession>A0A165KMR3</accession>
<organism evidence="4 5">
    <name type="scientific">Exidia glandulosa HHB12029</name>
    <dbReference type="NCBI Taxonomy" id="1314781"/>
    <lineage>
        <taxon>Eukaryota</taxon>
        <taxon>Fungi</taxon>
        <taxon>Dikarya</taxon>
        <taxon>Basidiomycota</taxon>
        <taxon>Agaricomycotina</taxon>
        <taxon>Agaricomycetes</taxon>
        <taxon>Auriculariales</taxon>
        <taxon>Exidiaceae</taxon>
        <taxon>Exidia</taxon>
    </lineage>
</organism>
<dbReference type="InParanoid" id="A0A165KMR3"/>
<dbReference type="Proteomes" id="UP000077266">
    <property type="component" value="Unassembled WGS sequence"/>
</dbReference>
<evidence type="ECO:0000313" key="5">
    <source>
        <dbReference type="Proteomes" id="UP000077266"/>
    </source>
</evidence>
<sequence>MARPFFALVVVVLAVLASFSFAKPRTHSPALVASRTASAIQARQLTLERLLNRADRTAMSNLFGRVDCSIPQPSTLACPCGSEYELCGPACRDLQGDPDNCGTCEHTCSGSNPGCCEGECADFTSWETCGSCLNQCNVDLNEACCDGTCANLFANQDHCGACGTPCASNQGCCGAQCVDIENNNDHCGACLSVCDGVCVNSTCYIP</sequence>
<feature type="signal peptide" evidence="3">
    <location>
        <begin position="1"/>
        <end position="22"/>
    </location>
</feature>
<evidence type="ECO:0000256" key="2">
    <source>
        <dbReference type="ARBA" id="ARBA00022729"/>
    </source>
</evidence>
<dbReference type="OrthoDB" id="439917at2759"/>
<gene>
    <name evidence="4" type="ORF">EXIGLDRAFT_421213</name>
</gene>
<name>A0A165KMR3_EXIGL</name>
<dbReference type="InterPro" id="IPR006969">
    <property type="entry name" value="Stig-like"/>
</dbReference>
<reference evidence="4 5" key="1">
    <citation type="journal article" date="2016" name="Mol. Biol. Evol.">
        <title>Comparative Genomics of Early-Diverging Mushroom-Forming Fungi Provides Insights into the Origins of Lignocellulose Decay Capabilities.</title>
        <authorList>
            <person name="Nagy L.G."/>
            <person name="Riley R."/>
            <person name="Tritt A."/>
            <person name="Adam C."/>
            <person name="Daum C."/>
            <person name="Floudas D."/>
            <person name="Sun H."/>
            <person name="Yadav J.S."/>
            <person name="Pangilinan J."/>
            <person name="Larsson K.H."/>
            <person name="Matsuura K."/>
            <person name="Barry K."/>
            <person name="Labutti K."/>
            <person name="Kuo R."/>
            <person name="Ohm R.A."/>
            <person name="Bhattacharya S.S."/>
            <person name="Shirouzu T."/>
            <person name="Yoshinaga Y."/>
            <person name="Martin F.M."/>
            <person name="Grigoriev I.V."/>
            <person name="Hibbett D.S."/>
        </authorList>
    </citation>
    <scope>NUCLEOTIDE SEQUENCE [LARGE SCALE GENOMIC DNA]</scope>
    <source>
        <strain evidence="4 5">HHB12029</strain>
    </source>
</reference>
<feature type="chain" id="PRO_5007861047" description="Stig1-domain-containing protein" evidence="3">
    <location>
        <begin position="23"/>
        <end position="206"/>
    </location>
</feature>
<keyword evidence="2 3" id="KW-0732">Signal</keyword>
<proteinExistence type="inferred from homology"/>
<dbReference type="AlphaFoldDB" id="A0A165KMR3"/>
<dbReference type="Pfam" id="PF04885">
    <property type="entry name" value="Stig1"/>
    <property type="match status" value="2"/>
</dbReference>
<protein>
    <recommendedName>
        <fullName evidence="6">Stig1-domain-containing protein</fullName>
    </recommendedName>
</protein>
<keyword evidence="5" id="KW-1185">Reference proteome</keyword>